<dbReference type="AlphaFoldDB" id="A0A2D3VBP3"/>
<evidence type="ECO:0000256" key="3">
    <source>
        <dbReference type="ARBA" id="ARBA00022827"/>
    </source>
</evidence>
<dbReference type="InterPro" id="IPR050346">
    <property type="entry name" value="FMO-like"/>
</dbReference>
<evidence type="ECO:0000256" key="1">
    <source>
        <dbReference type="ARBA" id="ARBA00009183"/>
    </source>
</evidence>
<dbReference type="Proteomes" id="UP000225277">
    <property type="component" value="Unassembled WGS sequence"/>
</dbReference>
<reference evidence="7 8" key="1">
    <citation type="submission" date="2016-03" db="EMBL/GenBank/DDBJ databases">
        <authorList>
            <person name="Ploux O."/>
        </authorList>
    </citation>
    <scope>NUCLEOTIDE SEQUENCE [LARGE SCALE GENOMIC DNA]</scope>
    <source>
        <strain evidence="7 8">URUG2</strain>
    </source>
</reference>
<evidence type="ECO:0000256" key="6">
    <source>
        <dbReference type="SAM" id="MobiDB-lite"/>
    </source>
</evidence>
<dbReference type="GO" id="GO:0050661">
    <property type="term" value="F:NADP binding"/>
    <property type="evidence" value="ECO:0007669"/>
    <property type="project" value="InterPro"/>
</dbReference>
<dbReference type="OrthoDB" id="66881at2759"/>
<dbReference type="PRINTS" id="PR00419">
    <property type="entry name" value="ADXRDTASE"/>
</dbReference>
<dbReference type="InterPro" id="IPR036188">
    <property type="entry name" value="FAD/NAD-bd_sf"/>
</dbReference>
<dbReference type="RefSeq" id="XP_023631124.1">
    <property type="nucleotide sequence ID" value="XM_023775356.1"/>
</dbReference>
<evidence type="ECO:0000313" key="7">
    <source>
        <dbReference type="EMBL" id="CZT24400.1"/>
    </source>
</evidence>
<keyword evidence="3" id="KW-0274">FAD</keyword>
<dbReference type="GeneID" id="35605174"/>
<dbReference type="Pfam" id="PF00743">
    <property type="entry name" value="FMO-like"/>
    <property type="match status" value="2"/>
</dbReference>
<dbReference type="PANTHER" id="PTHR23023">
    <property type="entry name" value="DIMETHYLANILINE MONOOXYGENASE"/>
    <property type="match status" value="1"/>
</dbReference>
<evidence type="ECO:0000256" key="2">
    <source>
        <dbReference type="ARBA" id="ARBA00022630"/>
    </source>
</evidence>
<dbReference type="EMBL" id="FJUY01000021">
    <property type="protein sequence ID" value="CZT24400.1"/>
    <property type="molecule type" value="Genomic_DNA"/>
</dbReference>
<gene>
    <name evidence="7" type="ORF">RCC_10125</name>
</gene>
<evidence type="ECO:0000313" key="8">
    <source>
        <dbReference type="Proteomes" id="UP000225277"/>
    </source>
</evidence>
<evidence type="ECO:0000256" key="4">
    <source>
        <dbReference type="ARBA" id="ARBA00022857"/>
    </source>
</evidence>
<dbReference type="GO" id="GO:0004499">
    <property type="term" value="F:N,N-dimethylaniline monooxygenase activity"/>
    <property type="evidence" value="ECO:0007669"/>
    <property type="project" value="InterPro"/>
</dbReference>
<dbReference type="Pfam" id="PF13450">
    <property type="entry name" value="NAD_binding_8"/>
    <property type="match status" value="1"/>
</dbReference>
<organism evidence="7 8">
    <name type="scientific">Ramularia collo-cygni</name>
    <dbReference type="NCBI Taxonomy" id="112498"/>
    <lineage>
        <taxon>Eukaryota</taxon>
        <taxon>Fungi</taxon>
        <taxon>Dikarya</taxon>
        <taxon>Ascomycota</taxon>
        <taxon>Pezizomycotina</taxon>
        <taxon>Dothideomycetes</taxon>
        <taxon>Dothideomycetidae</taxon>
        <taxon>Mycosphaerellales</taxon>
        <taxon>Mycosphaerellaceae</taxon>
        <taxon>Ramularia</taxon>
    </lineage>
</organism>
<name>A0A2D3VBP3_9PEZI</name>
<keyword evidence="8" id="KW-1185">Reference proteome</keyword>
<dbReference type="Gene3D" id="3.50.50.60">
    <property type="entry name" value="FAD/NAD(P)-binding domain"/>
    <property type="match status" value="2"/>
</dbReference>
<feature type="region of interest" description="Disordered" evidence="6">
    <location>
        <begin position="78"/>
        <end position="101"/>
    </location>
</feature>
<comment type="similarity">
    <text evidence="1">Belongs to the FMO family.</text>
</comment>
<proteinExistence type="inferred from homology"/>
<dbReference type="GO" id="GO:0050660">
    <property type="term" value="F:flavin adenine dinucleotide binding"/>
    <property type="evidence" value="ECO:0007669"/>
    <property type="project" value="InterPro"/>
</dbReference>
<dbReference type="InterPro" id="IPR020946">
    <property type="entry name" value="Flavin_mOase-like"/>
</dbReference>
<dbReference type="InterPro" id="IPR000960">
    <property type="entry name" value="Flavin_mOase"/>
</dbReference>
<keyword evidence="5" id="KW-0560">Oxidoreductase</keyword>
<keyword evidence="2" id="KW-0285">Flavoprotein</keyword>
<sequence>MSETRLNAKSVAVIGAGAGGIAAAIHLRRVGLDVKVFERSAKAGGIWVYDERISVEPPYPATKPSVGDSPEYEALLDRRSSRQDSPLEQTQTQAKENDLSRIFAPPGPCYNSLKNNVSTIEMELSCEKWKPSTEDFVPHHELAQYLQDTARNNGVLEATSFNTRVDKISKTSSQKWQVDTSKLTPDASAIESQEKSLFDAVVVANGNYHAPNIPSIPGLEIWRKAFPTRIFHSKNYRDASEFHDENILLIGAGVSSADIARDLGPIARTVFQSSRGGMYDLTSLVLPDNAARVDGIYNFSELLKGGGGGGELAEDGSLPGTITLKSGKKLCGIHRVILCTGYHISFPFLRELHVDGVRPELADESVLVTNGQQTHNLHKDIWYINDPSLAFIGVPYHIATWSLFEFQAIAVAATFSGRVPLPSRAAMREEYTQKLQRKGAGRSFHSLKAQGEEIVYVEDLVQMVNSGRQDDEELLQGHSPSWRRAYGRRWKRFEVFFGQVRDREIDERVLSTIASCR</sequence>
<protein>
    <submittedName>
        <fullName evidence="7">Related to FAD dependent oxidoreductase</fullName>
    </submittedName>
</protein>
<evidence type="ECO:0000256" key="5">
    <source>
        <dbReference type="ARBA" id="ARBA00023002"/>
    </source>
</evidence>
<dbReference type="SUPFAM" id="SSF51905">
    <property type="entry name" value="FAD/NAD(P)-binding domain"/>
    <property type="match status" value="2"/>
</dbReference>
<accession>A0A2D3VBP3</accession>
<feature type="compositionally biased region" description="Polar residues" evidence="6">
    <location>
        <begin position="83"/>
        <end position="94"/>
    </location>
</feature>
<keyword evidence="4" id="KW-0521">NADP</keyword>
<dbReference type="PIRSF" id="PIRSF000332">
    <property type="entry name" value="FMO"/>
    <property type="match status" value="1"/>
</dbReference>